<proteinExistence type="predicted"/>
<feature type="region of interest" description="Disordered" evidence="1">
    <location>
        <begin position="24"/>
        <end position="75"/>
    </location>
</feature>
<feature type="compositionally biased region" description="Basic and acidic residues" evidence="1">
    <location>
        <begin position="54"/>
        <end position="66"/>
    </location>
</feature>
<reference evidence="2" key="2">
    <citation type="journal article" date="2015" name="Data Brief">
        <title>Shoot transcriptome of the giant reed, Arundo donax.</title>
        <authorList>
            <person name="Barrero R.A."/>
            <person name="Guerrero F.D."/>
            <person name="Moolhuijzen P."/>
            <person name="Goolsby J.A."/>
            <person name="Tidwell J."/>
            <person name="Bellgard S.E."/>
            <person name="Bellgard M.I."/>
        </authorList>
    </citation>
    <scope>NUCLEOTIDE SEQUENCE</scope>
    <source>
        <tissue evidence="2">Shoot tissue taken approximately 20 cm above the soil surface</tissue>
    </source>
</reference>
<evidence type="ECO:0000313" key="2">
    <source>
        <dbReference type="EMBL" id="JAE03970.1"/>
    </source>
</evidence>
<sequence length="75" mass="8314">MEADTIFRCCWPILIMSEAWDVHQSPSLCWSRPPRPGAERRPRGGDGGGGRWESSPRAREPWRGRGEAGGGHGWG</sequence>
<protein>
    <submittedName>
        <fullName evidence="2">Uncharacterized protein</fullName>
    </submittedName>
</protein>
<name>A0A0A9ET98_ARUDO</name>
<organism evidence="2">
    <name type="scientific">Arundo donax</name>
    <name type="common">Giant reed</name>
    <name type="synonym">Donax arundinaceus</name>
    <dbReference type="NCBI Taxonomy" id="35708"/>
    <lineage>
        <taxon>Eukaryota</taxon>
        <taxon>Viridiplantae</taxon>
        <taxon>Streptophyta</taxon>
        <taxon>Embryophyta</taxon>
        <taxon>Tracheophyta</taxon>
        <taxon>Spermatophyta</taxon>
        <taxon>Magnoliopsida</taxon>
        <taxon>Liliopsida</taxon>
        <taxon>Poales</taxon>
        <taxon>Poaceae</taxon>
        <taxon>PACMAD clade</taxon>
        <taxon>Arundinoideae</taxon>
        <taxon>Arundineae</taxon>
        <taxon>Arundo</taxon>
    </lineage>
</organism>
<evidence type="ECO:0000256" key="1">
    <source>
        <dbReference type="SAM" id="MobiDB-lite"/>
    </source>
</evidence>
<accession>A0A0A9ET98</accession>
<reference evidence="2" key="1">
    <citation type="submission" date="2014-09" db="EMBL/GenBank/DDBJ databases">
        <authorList>
            <person name="Magalhaes I.L.F."/>
            <person name="Oliveira U."/>
            <person name="Santos F.R."/>
            <person name="Vidigal T.H.D.A."/>
            <person name="Brescovit A.D."/>
            <person name="Santos A.J."/>
        </authorList>
    </citation>
    <scope>NUCLEOTIDE SEQUENCE</scope>
    <source>
        <tissue evidence="2">Shoot tissue taken approximately 20 cm above the soil surface</tissue>
    </source>
</reference>
<dbReference type="EMBL" id="GBRH01193926">
    <property type="protein sequence ID" value="JAE03970.1"/>
    <property type="molecule type" value="Transcribed_RNA"/>
</dbReference>
<dbReference type="AlphaFoldDB" id="A0A0A9ET98"/>